<organism evidence="2 3">
    <name type="scientific">Daphnia galeata</name>
    <dbReference type="NCBI Taxonomy" id="27404"/>
    <lineage>
        <taxon>Eukaryota</taxon>
        <taxon>Metazoa</taxon>
        <taxon>Ecdysozoa</taxon>
        <taxon>Arthropoda</taxon>
        <taxon>Crustacea</taxon>
        <taxon>Branchiopoda</taxon>
        <taxon>Diplostraca</taxon>
        <taxon>Cladocera</taxon>
        <taxon>Anomopoda</taxon>
        <taxon>Daphniidae</taxon>
        <taxon>Daphnia</taxon>
    </lineage>
</organism>
<gene>
    <name evidence="2" type="ORF">DGAL_LOCUS11141</name>
</gene>
<dbReference type="PANTHER" id="PTHR13060">
    <property type="entry name" value="SGT1 PROTEIN HSGT1 SUPPRESSOR OF GCR2"/>
    <property type="match status" value="1"/>
</dbReference>
<dbReference type="InterPro" id="IPR010770">
    <property type="entry name" value="Ecd"/>
</dbReference>
<evidence type="ECO:0000256" key="1">
    <source>
        <dbReference type="SAM" id="MobiDB-lite"/>
    </source>
</evidence>
<protein>
    <submittedName>
        <fullName evidence="2">Uncharacterized protein</fullName>
    </submittedName>
</protein>
<dbReference type="Proteomes" id="UP000789390">
    <property type="component" value="Unassembled WGS sequence"/>
</dbReference>
<dbReference type="EMBL" id="CAKKLH010000279">
    <property type="protein sequence ID" value="CAH0107807.1"/>
    <property type="molecule type" value="Genomic_DNA"/>
</dbReference>
<dbReference type="PANTHER" id="PTHR13060:SF0">
    <property type="entry name" value="PROTEIN ECDYSONELESS HOMOLOG"/>
    <property type="match status" value="1"/>
</dbReference>
<comment type="caution">
    <text evidence="2">The sequence shown here is derived from an EMBL/GenBank/DDBJ whole genome shotgun (WGS) entry which is preliminary data.</text>
</comment>
<keyword evidence="3" id="KW-1185">Reference proteome</keyword>
<dbReference type="GO" id="GO:0005634">
    <property type="term" value="C:nucleus"/>
    <property type="evidence" value="ECO:0007669"/>
    <property type="project" value="TreeGrafter"/>
</dbReference>
<dbReference type="Pfam" id="PF07093">
    <property type="entry name" value="SGT1"/>
    <property type="match status" value="2"/>
</dbReference>
<evidence type="ECO:0000313" key="2">
    <source>
        <dbReference type="EMBL" id="CAH0107807.1"/>
    </source>
</evidence>
<feature type="compositionally biased region" description="Polar residues" evidence="1">
    <location>
        <begin position="153"/>
        <end position="164"/>
    </location>
</feature>
<proteinExistence type="predicted"/>
<feature type="region of interest" description="Disordered" evidence="1">
    <location>
        <begin position="131"/>
        <end position="164"/>
    </location>
</feature>
<accession>A0A8J2W762</accession>
<sequence length="314" mass="35050">MKLAIGFELLANEESLHQKDDGYSFEMDSRWNRFLNTLKEKGFFQDFLDGSKPHNELMEKAREFYVNSVGVEGEAKKPYFKRDDSWLSVDPATLDQILGDKFGLLGVDDDEAKADILPKLETFLNRTSDYEGLTPANGRKKSRKLSHLAPPSRKTSTLSNASDASQLSTNIGFDPDSFASAMQGILDFALPEDNWDLESNSSCLSSYSEEEEGDELIDKEMNKYMQTMDQELLTTDVHRTSVDNPTRKESVMSEGCESFSDVESFQPVKIDSAALESLLASYTMQRGGPGPASILLNQLNLSRSQVSSNKNQAD</sequence>
<name>A0A8J2W762_9CRUS</name>
<reference evidence="2" key="1">
    <citation type="submission" date="2021-11" db="EMBL/GenBank/DDBJ databases">
        <authorList>
            <person name="Schell T."/>
        </authorList>
    </citation>
    <scope>NUCLEOTIDE SEQUENCE</scope>
    <source>
        <strain evidence="2">M5</strain>
    </source>
</reference>
<dbReference type="OrthoDB" id="27237at2759"/>
<evidence type="ECO:0000313" key="3">
    <source>
        <dbReference type="Proteomes" id="UP000789390"/>
    </source>
</evidence>
<dbReference type="AlphaFoldDB" id="A0A8J2W762"/>